<dbReference type="InterPro" id="IPR003775">
    <property type="entry name" value="Flagellar_assembly_factor_FliW"/>
</dbReference>
<dbReference type="NCBIfam" id="NF009793">
    <property type="entry name" value="PRK13285.1-1"/>
    <property type="match status" value="1"/>
</dbReference>
<dbReference type="Gene3D" id="2.30.290.10">
    <property type="entry name" value="BH3618-like"/>
    <property type="match status" value="1"/>
</dbReference>
<reference evidence="5 6" key="1">
    <citation type="submission" date="2018-09" db="EMBL/GenBank/DDBJ databases">
        <title>Paenibacillus aracenensis nov. sp. isolated from a cave in southern Spain.</title>
        <authorList>
            <person name="Jurado V."/>
            <person name="Gutierrez-Patricio S."/>
            <person name="Gonzalez-Pimentel J.L."/>
            <person name="Miller A.Z."/>
            <person name="Laiz L."/>
            <person name="Saiz-Jimenez C."/>
        </authorList>
    </citation>
    <scope>NUCLEOTIDE SEQUENCE [LARGE SCALE GENOMIC DNA]</scope>
    <source>
        <strain evidence="5 6">DSM 22867</strain>
    </source>
</reference>
<name>A0A3A1UKT8_9BACL</name>
<sequence length="147" mass="16799">MILETTRFGQYEYQAEDVLHFENGIPGFKDHREFLLIEDNESPFMYLQSIKDGGLAFIVVSPFDFFPEYEFELNDLIKSELDIKSESDLRILNIISVRDELASATINLAAPVVVNVRMKQGTQYILADGSYSIRQPLFSPIIGSRRA</sequence>
<evidence type="ECO:0000313" key="5">
    <source>
        <dbReference type="EMBL" id="RIX47298.1"/>
    </source>
</evidence>
<dbReference type="Proteomes" id="UP000266482">
    <property type="component" value="Unassembled WGS sequence"/>
</dbReference>
<keyword evidence="4" id="KW-0143">Chaperone</keyword>
<evidence type="ECO:0000256" key="1">
    <source>
        <dbReference type="ARBA" id="ARBA00022490"/>
    </source>
</evidence>
<dbReference type="Pfam" id="PF02623">
    <property type="entry name" value="FliW"/>
    <property type="match status" value="1"/>
</dbReference>
<dbReference type="SUPFAM" id="SSF141457">
    <property type="entry name" value="BH3618-like"/>
    <property type="match status" value="1"/>
</dbReference>
<dbReference type="OrthoDB" id="9801235at2"/>
<evidence type="ECO:0000256" key="2">
    <source>
        <dbReference type="ARBA" id="ARBA00022795"/>
    </source>
</evidence>
<evidence type="ECO:0000313" key="6">
    <source>
        <dbReference type="Proteomes" id="UP000266482"/>
    </source>
</evidence>
<keyword evidence="5" id="KW-0966">Cell projection</keyword>
<dbReference type="AlphaFoldDB" id="A0A3A1UKT8"/>
<dbReference type="RefSeq" id="WP_119602868.1">
    <property type="nucleotide sequence ID" value="NZ_QXQA01000023.1"/>
</dbReference>
<comment type="similarity">
    <text evidence="4">Belongs to the FliW family.</text>
</comment>
<organism evidence="5 6">
    <name type="scientific">Paenibacillus nanensis</name>
    <dbReference type="NCBI Taxonomy" id="393251"/>
    <lineage>
        <taxon>Bacteria</taxon>
        <taxon>Bacillati</taxon>
        <taxon>Bacillota</taxon>
        <taxon>Bacilli</taxon>
        <taxon>Bacillales</taxon>
        <taxon>Paenibacillaceae</taxon>
        <taxon>Paenibacillus</taxon>
    </lineage>
</organism>
<evidence type="ECO:0000256" key="4">
    <source>
        <dbReference type="HAMAP-Rule" id="MF_01185"/>
    </source>
</evidence>
<keyword evidence="5" id="KW-0282">Flagellum</keyword>
<comment type="function">
    <text evidence="4">Acts as an anti-CsrA protein, binds CsrA and prevents it from repressing translation of its target genes, one of which is flagellin. Binds to flagellin and participates in the assembly of the flagellum.</text>
</comment>
<evidence type="ECO:0000256" key="3">
    <source>
        <dbReference type="ARBA" id="ARBA00022845"/>
    </source>
</evidence>
<dbReference type="PANTHER" id="PTHR39190">
    <property type="entry name" value="FLAGELLAR ASSEMBLY FACTOR FLIW"/>
    <property type="match status" value="1"/>
</dbReference>
<dbReference type="HAMAP" id="MF_01185">
    <property type="entry name" value="FliW"/>
    <property type="match status" value="1"/>
</dbReference>
<dbReference type="InterPro" id="IPR024046">
    <property type="entry name" value="Flagellar_assmbl_FliW_dom_sf"/>
</dbReference>
<accession>A0A3A1UKT8</accession>
<keyword evidence="1 4" id="KW-0963">Cytoplasm</keyword>
<dbReference type="EMBL" id="QXQA01000023">
    <property type="protein sequence ID" value="RIX47298.1"/>
    <property type="molecule type" value="Genomic_DNA"/>
</dbReference>
<keyword evidence="2 4" id="KW-1005">Bacterial flagellum biogenesis</keyword>
<comment type="subcellular location">
    <subcellularLocation>
        <location evidence="4">Cytoplasm</location>
    </subcellularLocation>
</comment>
<dbReference type="GO" id="GO:0044780">
    <property type="term" value="P:bacterial-type flagellum assembly"/>
    <property type="evidence" value="ECO:0007669"/>
    <property type="project" value="UniProtKB-UniRule"/>
</dbReference>
<keyword evidence="6" id="KW-1185">Reference proteome</keyword>
<protein>
    <recommendedName>
        <fullName evidence="4">Flagellar assembly factor FliW</fullName>
    </recommendedName>
</protein>
<dbReference type="GO" id="GO:0006417">
    <property type="term" value="P:regulation of translation"/>
    <property type="evidence" value="ECO:0007669"/>
    <property type="project" value="UniProtKB-KW"/>
</dbReference>
<keyword evidence="5" id="KW-0969">Cilium</keyword>
<keyword evidence="3 4" id="KW-0810">Translation regulation</keyword>
<dbReference type="GO" id="GO:0005737">
    <property type="term" value="C:cytoplasm"/>
    <property type="evidence" value="ECO:0007669"/>
    <property type="project" value="UniProtKB-SubCell"/>
</dbReference>
<comment type="subunit">
    <text evidence="4">Interacts with translational regulator CsrA and flagellin(s).</text>
</comment>
<comment type="caution">
    <text evidence="5">The sequence shown here is derived from an EMBL/GenBank/DDBJ whole genome shotgun (WGS) entry which is preliminary data.</text>
</comment>
<dbReference type="PANTHER" id="PTHR39190:SF1">
    <property type="entry name" value="FLAGELLAR ASSEMBLY FACTOR FLIW"/>
    <property type="match status" value="1"/>
</dbReference>
<gene>
    <name evidence="4" type="primary">fliW</name>
    <name evidence="5" type="ORF">D3P08_25075</name>
</gene>
<proteinExistence type="inferred from homology"/>